<dbReference type="VEuPathDB" id="FungiDB:GWK60_L15587"/>
<gene>
    <name evidence="3" type="ORF">AO440_004795</name>
    <name evidence="2" type="ORF">AO440_005248</name>
</gene>
<dbReference type="EMBL" id="LLZZ01000155">
    <property type="protein sequence ID" value="KTA97929.1"/>
    <property type="molecule type" value="Genomic_DNA"/>
</dbReference>
<dbReference type="AlphaFoldDB" id="A0A0W0E501"/>
<proteinExistence type="predicted"/>
<dbReference type="InterPro" id="IPR006571">
    <property type="entry name" value="TLDc_dom"/>
</dbReference>
<comment type="caution">
    <text evidence="3">The sequence shown here is derived from an EMBL/GenBank/DDBJ whole genome shotgun (WGS) entry which is preliminary data.</text>
</comment>
<accession>A0A0W0E501</accession>
<evidence type="ECO:0000313" key="2">
    <source>
        <dbReference type="EMBL" id="KTA97929.1"/>
    </source>
</evidence>
<evidence type="ECO:0000313" key="3">
    <source>
        <dbReference type="EMBL" id="KTB02946.1"/>
    </source>
</evidence>
<evidence type="ECO:0000313" key="4">
    <source>
        <dbReference type="Proteomes" id="UP000054886"/>
    </source>
</evidence>
<dbReference type="EMBL" id="LLZZ01000122">
    <property type="protein sequence ID" value="KTB02946.1"/>
    <property type="molecule type" value="Genomic_DNA"/>
</dbReference>
<dbReference type="GO" id="GO:0000329">
    <property type="term" value="C:fungal-type vacuole membrane"/>
    <property type="evidence" value="ECO:0007669"/>
    <property type="project" value="EnsemblFungi"/>
</dbReference>
<organism evidence="3 4">
    <name type="scientific">Candida glabrata</name>
    <name type="common">Yeast</name>
    <name type="synonym">Torulopsis glabrata</name>
    <dbReference type="NCBI Taxonomy" id="5478"/>
    <lineage>
        <taxon>Eukaryota</taxon>
        <taxon>Fungi</taxon>
        <taxon>Dikarya</taxon>
        <taxon>Ascomycota</taxon>
        <taxon>Saccharomycotina</taxon>
        <taxon>Saccharomycetes</taxon>
        <taxon>Saccharomycetales</taxon>
        <taxon>Saccharomycetaceae</taxon>
        <taxon>Nakaseomyces</taxon>
    </lineage>
</organism>
<protein>
    <submittedName>
        <fullName evidence="3">Restriction of telomere capping protein 5</fullName>
    </submittedName>
</protein>
<evidence type="ECO:0000259" key="1">
    <source>
        <dbReference type="PROSITE" id="PS51886"/>
    </source>
</evidence>
<dbReference type="GO" id="GO:0032984">
    <property type="term" value="P:protein-containing complex disassembly"/>
    <property type="evidence" value="ECO:0007669"/>
    <property type="project" value="EnsemblFungi"/>
</dbReference>
<dbReference type="VEuPathDB" id="FungiDB:CAGL0L11616g"/>
<sequence length="555" mass="62147">MGQTASSPQDNKESKSHPQFKTRDEILQYFNTRVVKLFTVTEIAAFKKRFNAIDLNEPIDDILIKEALYLDAQPNVWSAVSETIRLLQNFPLFHQPIADSITGFGLLKVIAIINVKRFEKLVNTTITRYDITVTLGLCGQAKESENKIKSTNLGDILKTYDHIEIENIHIPYDKLILLVAWLLTLVTGVATTNCKVELSDTIANWNNFKSSAISIANTISTSALGNANDIGIPATDILNAFNTIMISLVPYMSNLFEHLLFGVDDLIDHVNDLANLSHQDVLTPSLYAQVIIGLPNSVTITKLQKLYVGKESGFSMRSLQSKVFRWKAPTLMIVSGTRISDDESYADSKNPRYRSFLYSFPKLRENDQNLDAVHMTKKKVTYAVYIDEPWKVSNKEKFGATNMTIMELTPQQKTYQSCMERTMYFNTIGGGIGVGSEQPIVKQNDIKFIPGNISLTMDSSLEFGVFRHVGAGGGFKTSLLDKDDSKSFEIRFIIQNVEVWGCGGEKELAEQLKQLEWEEAEAKRRQTINLQSLSEDKALLEMVGLVGQHQSGGSV</sequence>
<dbReference type="PROSITE" id="PS51886">
    <property type="entry name" value="TLDC"/>
    <property type="match status" value="1"/>
</dbReference>
<reference evidence="3 4" key="1">
    <citation type="submission" date="2015-10" db="EMBL/GenBank/DDBJ databases">
        <title>Draft genomes sequences of Candida glabrata isolates 1A, 1B, 2A, 2B, 3A and 3B.</title>
        <authorList>
            <person name="Haavelsrud O.E."/>
            <person name="Gaustad P."/>
        </authorList>
    </citation>
    <scope>NUCLEOTIDE SEQUENCE [LARGE SCALE GENOMIC DNA]</scope>
    <source>
        <strain evidence="3">910700640</strain>
    </source>
</reference>
<dbReference type="Proteomes" id="UP000054886">
    <property type="component" value="Unassembled WGS sequence"/>
</dbReference>
<name>A0A0W0E501_CANGB</name>
<dbReference type="VEuPathDB" id="FungiDB:GVI51_L11561"/>
<dbReference type="SMART" id="SM00584">
    <property type="entry name" value="TLDc"/>
    <property type="match status" value="1"/>
</dbReference>
<feature type="domain" description="TLDc" evidence="1">
    <location>
        <begin position="280"/>
        <end position="503"/>
    </location>
</feature>
<dbReference type="Pfam" id="PF07534">
    <property type="entry name" value="TLD"/>
    <property type="match status" value="1"/>
</dbReference>
<dbReference type="VEuPathDB" id="FungiDB:B1J91_L11616g"/>